<organism evidence="1 2">
    <name type="scientific">Staurois parvus</name>
    <dbReference type="NCBI Taxonomy" id="386267"/>
    <lineage>
        <taxon>Eukaryota</taxon>
        <taxon>Metazoa</taxon>
        <taxon>Chordata</taxon>
        <taxon>Craniata</taxon>
        <taxon>Vertebrata</taxon>
        <taxon>Euteleostomi</taxon>
        <taxon>Amphibia</taxon>
        <taxon>Batrachia</taxon>
        <taxon>Anura</taxon>
        <taxon>Neobatrachia</taxon>
        <taxon>Ranoidea</taxon>
        <taxon>Ranidae</taxon>
        <taxon>Staurois</taxon>
    </lineage>
</organism>
<dbReference type="EMBL" id="CATNWA010006848">
    <property type="protein sequence ID" value="CAI9552945.1"/>
    <property type="molecule type" value="Genomic_DNA"/>
</dbReference>
<proteinExistence type="predicted"/>
<dbReference type="Proteomes" id="UP001162483">
    <property type="component" value="Unassembled WGS sequence"/>
</dbReference>
<protein>
    <submittedName>
        <fullName evidence="1">Uncharacterized protein</fullName>
    </submittedName>
</protein>
<comment type="caution">
    <text evidence="1">The sequence shown here is derived from an EMBL/GenBank/DDBJ whole genome shotgun (WGS) entry which is preliminary data.</text>
</comment>
<name>A0ABN9BZS7_9NEOB</name>
<reference evidence="1" key="1">
    <citation type="submission" date="2023-05" db="EMBL/GenBank/DDBJ databases">
        <authorList>
            <person name="Stuckert A."/>
        </authorList>
    </citation>
    <scope>NUCLEOTIDE SEQUENCE</scope>
</reference>
<evidence type="ECO:0000313" key="2">
    <source>
        <dbReference type="Proteomes" id="UP001162483"/>
    </source>
</evidence>
<sequence>MVLFEQERLRRVASRQNGRLWSSQEALKPPILVYGAAPQTPGRRLRCGCGVFAER</sequence>
<keyword evidence="2" id="KW-1185">Reference proteome</keyword>
<accession>A0ABN9BZS7</accession>
<evidence type="ECO:0000313" key="1">
    <source>
        <dbReference type="EMBL" id="CAI9552945.1"/>
    </source>
</evidence>
<gene>
    <name evidence="1" type="ORF">SPARVUS_LOCUS3961376</name>
</gene>